<comment type="caution">
    <text evidence="2">The sequence shown here is derived from an EMBL/GenBank/DDBJ whole genome shotgun (WGS) entry which is preliminary data.</text>
</comment>
<dbReference type="EMBL" id="JAHBMH010000027">
    <property type="protein sequence ID" value="KAK1937976.1"/>
    <property type="molecule type" value="Genomic_DNA"/>
</dbReference>
<sequence>MLCGTRDQAGQCSCGCDSGASNKSCCCFCHKGCTGKNLSTLCSKACTPGCSCASKPGTCPRHTFCKTLNDIKIPVGCGCLEICKTGKCPCHLGSGSCPSNCCQSGQKSLKCVIMRLLKFFQQVSSDTSKCFRLCCEFECLKKHCEAVKKLFDGAKRKACGTCEKANKGGGKNVCGCSKKSAGKTCPDCCDQAPNGCQNCSECQEILHGRKLSGALETLRYSTPCGQDLSRVLDDFLDYCTGVFRPKFKVIEDAVKPLKSKHSPCCSTGQPCSPSCSACQALRGHDDIMAILAGGYFSSYDSSSANWDSLCPSGSKCCGSSSCSCSHSGSCPDKGCCEKCPKRLCAKIFLGFIPALYFGLKIVFERCDSKNSSQWPRWQTKITQGSIVDFLYAWGVHSYLNPSTHAVVLPVLLGNLFTSDSKGSLDKIYDLVSLNYFSHSPSPKSPPKDPLTVRQMLLWLYGLRFQKSFPSLVSLCRTLSLPLDNAFHPDAVCYYLHLSCFLLPVSFISTVQHSQSHVGDFFSDAHSEILKFFYPSDPSDLLDMLFEYLRKVFPALKFLSIQCANDSARAGWRDCAFGQSCAQALEDSFSSAVSTSTSCCQSSAPKGYLCTKTYESNVHEHCTKQGNKCIGPTGKCSDASATNKNPDTDAHTSDKCKNPCPHPLMAFLCDCDSTVFKSLFKLPEDSSVPPMGFKTYRLPSPARWGYSLSPVLEAFCRNGFYPLTRLLKFLTRVSRHPPENLGELFAFFMKFAEALNSKSNPLKDAFPKYVDGEPGFYPATMLKTALEQLLGSKTSHSSSSHTPASLYSLSYCEGPKGSSNPTCGKYLYPLIQDASDIFGDDFIQTYLSWICYRAEKFKTLLEEFRQKFSDCCSSGKCQKIVECPCALPFIYSLGFTFVSPGGLNCVNAQGTEHEKHGGKADSKPEQCTRKTCSQFLKQLGLVANGDLFTNLLEEIDNFLWSIRFPFFFGFLYVWFFVLSYFFYVILIKLDTFHTGSHLHLPRSFKILPSTLFSDAS</sequence>
<feature type="transmembrane region" description="Helical" evidence="1">
    <location>
        <begin position="963"/>
        <end position="985"/>
    </location>
</feature>
<evidence type="ECO:0000313" key="3">
    <source>
        <dbReference type="Proteomes" id="UP001195914"/>
    </source>
</evidence>
<proteinExistence type="predicted"/>
<keyword evidence="1" id="KW-0472">Membrane</keyword>
<accession>A0AAD9GGD3</accession>
<keyword evidence="3" id="KW-1185">Reference proteome</keyword>
<dbReference type="Proteomes" id="UP001195914">
    <property type="component" value="Unassembled WGS sequence"/>
</dbReference>
<reference evidence="2" key="2">
    <citation type="submission" date="2021-05" db="EMBL/GenBank/DDBJ databases">
        <authorList>
            <person name="Pain A."/>
        </authorList>
    </citation>
    <scope>NUCLEOTIDE SEQUENCE</scope>
    <source>
        <strain evidence="2">1802A</strain>
    </source>
</reference>
<gene>
    <name evidence="2" type="ORF">X943_003638</name>
</gene>
<evidence type="ECO:0000256" key="1">
    <source>
        <dbReference type="SAM" id="Phobius"/>
    </source>
</evidence>
<feature type="non-terminal residue" evidence="2">
    <location>
        <position position="1015"/>
    </location>
</feature>
<dbReference type="AlphaFoldDB" id="A0AAD9GGD3"/>
<keyword evidence="1" id="KW-0812">Transmembrane</keyword>
<protein>
    <submittedName>
        <fullName evidence="2">Variant erythrocyte surface antigen-1 family protein</fullName>
    </submittedName>
</protein>
<keyword evidence="1" id="KW-1133">Transmembrane helix</keyword>
<evidence type="ECO:0000313" key="2">
    <source>
        <dbReference type="EMBL" id="KAK1937976.1"/>
    </source>
</evidence>
<name>A0AAD9GGD3_BABDI</name>
<organism evidence="2 3">
    <name type="scientific">Babesia divergens</name>
    <dbReference type="NCBI Taxonomy" id="32595"/>
    <lineage>
        <taxon>Eukaryota</taxon>
        <taxon>Sar</taxon>
        <taxon>Alveolata</taxon>
        <taxon>Apicomplexa</taxon>
        <taxon>Aconoidasida</taxon>
        <taxon>Piroplasmida</taxon>
        <taxon>Babesiidae</taxon>
        <taxon>Babesia</taxon>
    </lineage>
</organism>
<reference evidence="2" key="1">
    <citation type="journal article" date="2014" name="Nucleic Acids Res.">
        <title>The evolutionary dynamics of variant antigen genes in Babesia reveal a history of genomic innovation underlying host-parasite interaction.</title>
        <authorList>
            <person name="Jackson A.P."/>
            <person name="Otto T.D."/>
            <person name="Darby A."/>
            <person name="Ramaprasad A."/>
            <person name="Xia D."/>
            <person name="Echaide I.E."/>
            <person name="Farber M."/>
            <person name="Gahlot S."/>
            <person name="Gamble J."/>
            <person name="Gupta D."/>
            <person name="Gupta Y."/>
            <person name="Jackson L."/>
            <person name="Malandrin L."/>
            <person name="Malas T.B."/>
            <person name="Moussa E."/>
            <person name="Nair M."/>
            <person name="Reid A.J."/>
            <person name="Sanders M."/>
            <person name="Sharma J."/>
            <person name="Tracey A."/>
            <person name="Quail M.A."/>
            <person name="Weir W."/>
            <person name="Wastling J.M."/>
            <person name="Hall N."/>
            <person name="Willadsen P."/>
            <person name="Lingelbach K."/>
            <person name="Shiels B."/>
            <person name="Tait A."/>
            <person name="Berriman M."/>
            <person name="Allred D.R."/>
            <person name="Pain A."/>
        </authorList>
    </citation>
    <scope>NUCLEOTIDE SEQUENCE</scope>
    <source>
        <strain evidence="2">1802A</strain>
    </source>
</reference>